<proteinExistence type="predicted"/>
<dbReference type="InterPro" id="IPR011146">
    <property type="entry name" value="HIT-like"/>
</dbReference>
<sequence>MSGLSCFQSLFGNRHDKVPDLPPLTCSYHEPPSGAGAVVDYYYSSNPSVFGKILNGELPSRDYAETTELLAFRDRSPKAEFHALVIPKRFVPNVYSLVPGDENDLDLVRDMRCMALGLLECHQPNAYATDDYVLCYHVPPFNSVDHLHLHVLAPASGMGWMYRYGKYNCGTRWCIGDVVVIDRLSRGLASVPYAKMF</sequence>
<feature type="active site" description="Tele-AMP-histidine intermediate" evidence="3">
    <location>
        <position position="148"/>
    </location>
</feature>
<dbReference type="PRINTS" id="PR00332">
    <property type="entry name" value="HISTRIAD"/>
</dbReference>
<keyword evidence="1" id="KW-0547">Nucleotide-binding</keyword>
<organism evidence="7 8">
    <name type="scientific">Cyclostephanos tholiformis</name>
    <dbReference type="NCBI Taxonomy" id="382380"/>
    <lineage>
        <taxon>Eukaryota</taxon>
        <taxon>Sar</taxon>
        <taxon>Stramenopiles</taxon>
        <taxon>Ochrophyta</taxon>
        <taxon>Bacillariophyta</taxon>
        <taxon>Coscinodiscophyceae</taxon>
        <taxon>Thalassiosirophycidae</taxon>
        <taxon>Stephanodiscales</taxon>
        <taxon>Stephanodiscaceae</taxon>
        <taxon>Cyclostephanos</taxon>
    </lineage>
</organism>
<evidence type="ECO:0000256" key="3">
    <source>
        <dbReference type="PIRSR" id="PIRSR601310-1"/>
    </source>
</evidence>
<evidence type="ECO:0000313" key="7">
    <source>
        <dbReference type="EMBL" id="KAL3817118.1"/>
    </source>
</evidence>
<evidence type="ECO:0000256" key="5">
    <source>
        <dbReference type="PROSITE-ProRule" id="PRU00464"/>
    </source>
</evidence>
<dbReference type="Proteomes" id="UP001530377">
    <property type="component" value="Unassembled WGS sequence"/>
</dbReference>
<feature type="short sequence motif" description="Histidine triad motif" evidence="4 5">
    <location>
        <begin position="146"/>
        <end position="150"/>
    </location>
</feature>
<dbReference type="Gene3D" id="3.30.428.10">
    <property type="entry name" value="HIT-like"/>
    <property type="match status" value="1"/>
</dbReference>
<keyword evidence="2" id="KW-0378">Hydrolase</keyword>
<comment type="caution">
    <text evidence="7">The sequence shown here is derived from an EMBL/GenBank/DDBJ whole genome shotgun (WGS) entry which is preliminary data.</text>
</comment>
<dbReference type="SUPFAM" id="SSF54197">
    <property type="entry name" value="HIT-like"/>
    <property type="match status" value="1"/>
</dbReference>
<dbReference type="Pfam" id="PF11969">
    <property type="entry name" value="DcpS_C"/>
    <property type="match status" value="1"/>
</dbReference>
<evidence type="ECO:0000256" key="1">
    <source>
        <dbReference type="ARBA" id="ARBA00022741"/>
    </source>
</evidence>
<dbReference type="AlphaFoldDB" id="A0ABD3RXZ9"/>
<dbReference type="PANTHER" id="PTHR12486">
    <property type="entry name" value="APRATAXIN-RELATED"/>
    <property type="match status" value="1"/>
</dbReference>
<evidence type="ECO:0000256" key="2">
    <source>
        <dbReference type="ARBA" id="ARBA00022801"/>
    </source>
</evidence>
<reference evidence="7 8" key="1">
    <citation type="submission" date="2024-10" db="EMBL/GenBank/DDBJ databases">
        <title>Updated reference genomes for cyclostephanoid diatoms.</title>
        <authorList>
            <person name="Roberts W.R."/>
            <person name="Alverson A.J."/>
        </authorList>
    </citation>
    <scope>NUCLEOTIDE SEQUENCE [LARGE SCALE GENOMIC DNA]</scope>
    <source>
        <strain evidence="7 8">AJA228-03</strain>
    </source>
</reference>
<evidence type="ECO:0000259" key="6">
    <source>
        <dbReference type="PROSITE" id="PS51084"/>
    </source>
</evidence>
<dbReference type="GO" id="GO:0000166">
    <property type="term" value="F:nucleotide binding"/>
    <property type="evidence" value="ECO:0007669"/>
    <property type="project" value="UniProtKB-KW"/>
</dbReference>
<dbReference type="PANTHER" id="PTHR12486:SF5">
    <property type="entry name" value="ADENOSINE 5'-MONOPHOSPHORAMIDASE HINT3"/>
    <property type="match status" value="1"/>
</dbReference>
<evidence type="ECO:0000256" key="4">
    <source>
        <dbReference type="PIRSR" id="PIRSR601310-3"/>
    </source>
</evidence>
<name>A0ABD3RXZ9_9STRA</name>
<dbReference type="EMBL" id="JALLPB020000119">
    <property type="protein sequence ID" value="KAL3817118.1"/>
    <property type="molecule type" value="Genomic_DNA"/>
</dbReference>
<protein>
    <recommendedName>
        <fullName evidence="6">HIT domain-containing protein</fullName>
    </recommendedName>
</protein>
<dbReference type="GO" id="GO:0016787">
    <property type="term" value="F:hydrolase activity"/>
    <property type="evidence" value="ECO:0007669"/>
    <property type="project" value="UniProtKB-KW"/>
</dbReference>
<feature type="domain" description="HIT" evidence="6">
    <location>
        <begin position="49"/>
        <end position="161"/>
    </location>
</feature>
<dbReference type="PROSITE" id="PS51084">
    <property type="entry name" value="HIT_2"/>
    <property type="match status" value="1"/>
</dbReference>
<dbReference type="InterPro" id="IPR001310">
    <property type="entry name" value="Histidine_triad_HIT"/>
</dbReference>
<gene>
    <name evidence="7" type="ORF">ACHAXA_009949</name>
</gene>
<accession>A0ABD3RXZ9</accession>
<evidence type="ECO:0000313" key="8">
    <source>
        <dbReference type="Proteomes" id="UP001530377"/>
    </source>
</evidence>
<dbReference type="InterPro" id="IPR036265">
    <property type="entry name" value="HIT-like_sf"/>
</dbReference>
<keyword evidence="8" id="KW-1185">Reference proteome</keyword>